<comment type="caution">
    <text evidence="3">The sequence shown here is derived from an EMBL/GenBank/DDBJ whole genome shotgun (WGS) entry which is preliminary data.</text>
</comment>
<dbReference type="Pfam" id="PF13193">
    <property type="entry name" value="AMP-binding_C"/>
    <property type="match status" value="1"/>
</dbReference>
<evidence type="ECO:0000313" key="4">
    <source>
        <dbReference type="Proteomes" id="UP001557484"/>
    </source>
</evidence>
<dbReference type="Gene3D" id="3.30.300.30">
    <property type="match status" value="1"/>
</dbReference>
<protein>
    <submittedName>
        <fullName evidence="3">Class I adenylate-forming enzyme family protein</fullName>
    </submittedName>
</protein>
<dbReference type="EMBL" id="JBFRYB010000001">
    <property type="protein sequence ID" value="MEX1665984.1"/>
    <property type="molecule type" value="Genomic_DNA"/>
</dbReference>
<dbReference type="Pfam" id="PF00501">
    <property type="entry name" value="AMP-binding"/>
    <property type="match status" value="1"/>
</dbReference>
<evidence type="ECO:0000313" key="3">
    <source>
        <dbReference type="EMBL" id="MEX1665984.1"/>
    </source>
</evidence>
<feature type="domain" description="AMP-binding enzyme C-terminal" evidence="2">
    <location>
        <begin position="474"/>
        <end position="550"/>
    </location>
</feature>
<reference evidence="3 4" key="1">
    <citation type="journal article" date="2011" name="Int. J. Syst. Evol. Microbiol.">
        <title>Zhongshania antarctica gen. nov., sp. nov. and Zhongshania guokunii sp. nov., gammaproteobacteria respectively isolated from coastal attached (fast) ice and surface seawater of the Antarctic.</title>
        <authorList>
            <person name="Li H.J."/>
            <person name="Zhang X.Y."/>
            <person name="Chen C.X."/>
            <person name="Zhang Y.J."/>
            <person name="Gao Z.M."/>
            <person name="Yu Y."/>
            <person name="Chen X.L."/>
            <person name="Chen B."/>
            <person name="Zhang Y.Z."/>
        </authorList>
    </citation>
    <scope>NUCLEOTIDE SEQUENCE [LARGE SCALE GENOMIC DNA]</scope>
    <source>
        <strain evidence="3 4">R06B22</strain>
    </source>
</reference>
<dbReference type="InterPro" id="IPR025110">
    <property type="entry name" value="AMP-bd_C"/>
</dbReference>
<gene>
    <name evidence="3" type="ORF">AB4875_10835</name>
</gene>
<dbReference type="SUPFAM" id="SSF56801">
    <property type="entry name" value="Acetyl-CoA synthetase-like"/>
    <property type="match status" value="1"/>
</dbReference>
<dbReference type="Gene3D" id="3.40.50.980">
    <property type="match status" value="2"/>
</dbReference>
<dbReference type="PROSITE" id="PS00455">
    <property type="entry name" value="AMP_BINDING"/>
    <property type="match status" value="1"/>
</dbReference>
<evidence type="ECO:0000259" key="2">
    <source>
        <dbReference type="Pfam" id="PF13193"/>
    </source>
</evidence>
<dbReference type="InterPro" id="IPR045851">
    <property type="entry name" value="AMP-bd_C_sf"/>
</dbReference>
<dbReference type="PANTHER" id="PTHR43201">
    <property type="entry name" value="ACYL-COA SYNTHETASE"/>
    <property type="match status" value="1"/>
</dbReference>
<keyword evidence="4" id="KW-1185">Reference proteome</keyword>
<name>A0ABV3TXL4_9GAMM</name>
<sequence>MTNIATRIKESTEQLCQAGAPFEIISAGDDGFRMYKNAPKTLRELVDAGRAHGDQEFLVYQGERLSFKQFFEKVDALGNHLIQTQSLVKGDRVAIAMRNYPEWMIAYTAIISVGAIVVPLNSWGTSDELCYGLEDAGASYVFCDQQRLELMKPLLASLGCQAIVARATIKDDTDVQYFEQLIAANLGKALPVVPCEADDIAQIMYTSGTTGRPKGAVSTHKNMCQAMYSFEFHAICSAMANPSAIEKMFAGGFSPCTLLSVPLFHVSGCYAAFLLNLRGGRKTVMMYRWSPEEALNLISSEKITIFSAVPSMVMDLLRHPDFATSDTSSLFALGGGGAACPPAFKETIEDTLDYAYVGTGYGMTESNAICASCTGEAYLYKPTSAGTLSPLVEWQTRDEQGNVLPTGASGEIWIKSVCNISQYWNKPEANKTTFDGHWMATGDIGYLDAENFVFLVGRAKDLIIRGGENIYPAEIEACLSLHPGIAEAAIIAIPDDRLGETPGAVIRPRANVEIKPADVIDYLTDKLASFKHPSQIWISSQEMPRNAAGKILKSELIRQFLS</sequence>
<dbReference type="InterPro" id="IPR000873">
    <property type="entry name" value="AMP-dep_synth/lig_dom"/>
</dbReference>
<dbReference type="Proteomes" id="UP001557484">
    <property type="component" value="Unassembled WGS sequence"/>
</dbReference>
<accession>A0ABV3TXL4</accession>
<proteinExistence type="predicted"/>
<dbReference type="PANTHER" id="PTHR43201:SF32">
    <property type="entry name" value="2-SUCCINYLBENZOATE--COA LIGASE, CHLOROPLASTIC_PEROXISOMAL"/>
    <property type="match status" value="1"/>
</dbReference>
<feature type="domain" description="AMP-dependent synthetase/ligase" evidence="1">
    <location>
        <begin position="49"/>
        <end position="424"/>
    </location>
</feature>
<evidence type="ECO:0000259" key="1">
    <source>
        <dbReference type="Pfam" id="PF00501"/>
    </source>
</evidence>
<dbReference type="Gene3D" id="2.30.38.10">
    <property type="entry name" value="Luciferase, Domain 3"/>
    <property type="match status" value="1"/>
</dbReference>
<dbReference type="RefSeq" id="WP_368376071.1">
    <property type="nucleotide sequence ID" value="NZ_JBFRYB010000001.1"/>
</dbReference>
<organism evidence="3 4">
    <name type="scientific">Zhongshania arctica</name>
    <dbReference type="NCBI Taxonomy" id="3238302"/>
    <lineage>
        <taxon>Bacteria</taxon>
        <taxon>Pseudomonadati</taxon>
        <taxon>Pseudomonadota</taxon>
        <taxon>Gammaproteobacteria</taxon>
        <taxon>Cellvibrionales</taxon>
        <taxon>Spongiibacteraceae</taxon>
        <taxon>Zhongshania</taxon>
    </lineage>
</organism>
<dbReference type="InterPro" id="IPR020845">
    <property type="entry name" value="AMP-binding_CS"/>
</dbReference>